<dbReference type="EMBL" id="CP115611">
    <property type="protein sequence ID" value="WBW71565.1"/>
    <property type="molecule type" value="Genomic_DNA"/>
</dbReference>
<protein>
    <submittedName>
        <fullName evidence="2">PAS complex subunit Vac7</fullName>
    </submittedName>
</protein>
<keyword evidence="1" id="KW-0472">Membrane</keyword>
<keyword evidence="3" id="KW-1185">Reference proteome</keyword>
<gene>
    <name evidence="2" type="primary">vac7</name>
    <name evidence="2" type="ORF">SOMG_00645</name>
</gene>
<keyword evidence="1" id="KW-0812">Transmembrane</keyword>
<accession>A0AAE9W885</accession>
<dbReference type="AlphaFoldDB" id="A0AAE9W885"/>
<feature type="transmembrane region" description="Helical" evidence="1">
    <location>
        <begin position="232"/>
        <end position="251"/>
    </location>
</feature>
<dbReference type="InterPro" id="IPR024260">
    <property type="entry name" value="Vac7"/>
</dbReference>
<keyword evidence="1" id="KW-1133">Transmembrane helix</keyword>
<sequence>MKIPESKPMQMSVETETVMNVSQVQISGSCSKKPSFEALKSKKNSSKKKKVSVPNVITSKSAMFAARVASAVDQDSNDEESENFVYESVNSPYDEDSQHSPSNSIRSLQACNLPLEMLPPINHVSHYGATSSNGTSLGASNWSPKIVPKRSAKFSSIPAAASTDMKSMSPTATTRGLASHLPNHIPSTKTHLLQKDNSQSWHTHHSRFLSENLSKSDSSSTSHSRYFLSKRLFILLLLAGIFLFLLLYVFYMPNFI</sequence>
<dbReference type="KEGG" id="som:SOMG_00645"/>
<dbReference type="Proteomes" id="UP001212411">
    <property type="component" value="Chromosome 1"/>
</dbReference>
<proteinExistence type="predicted"/>
<organism evidence="2 3">
    <name type="scientific">Schizosaccharomyces osmophilus</name>
    <dbReference type="NCBI Taxonomy" id="2545709"/>
    <lineage>
        <taxon>Eukaryota</taxon>
        <taxon>Fungi</taxon>
        <taxon>Dikarya</taxon>
        <taxon>Ascomycota</taxon>
        <taxon>Taphrinomycotina</taxon>
        <taxon>Schizosaccharomycetes</taxon>
        <taxon>Schizosaccharomycetales</taxon>
        <taxon>Schizosaccharomycetaceae</taxon>
        <taxon>Schizosaccharomyces</taxon>
    </lineage>
</organism>
<dbReference type="RefSeq" id="XP_056035808.1">
    <property type="nucleotide sequence ID" value="XM_056179439.1"/>
</dbReference>
<evidence type="ECO:0000313" key="3">
    <source>
        <dbReference type="Proteomes" id="UP001212411"/>
    </source>
</evidence>
<evidence type="ECO:0000256" key="1">
    <source>
        <dbReference type="SAM" id="Phobius"/>
    </source>
</evidence>
<dbReference type="GeneID" id="80874128"/>
<evidence type="ECO:0000313" key="2">
    <source>
        <dbReference type="EMBL" id="WBW71565.1"/>
    </source>
</evidence>
<reference evidence="2 3" key="1">
    <citation type="journal article" date="2023" name="G3 (Bethesda)">
        <title>A high-quality reference genome for the fission yeast Schizosaccharomyces osmophilus.</title>
        <authorList>
            <person name="Jia G.S."/>
            <person name="Zhang W.C."/>
            <person name="Liang Y."/>
            <person name="Liu X.H."/>
            <person name="Rhind N."/>
            <person name="Pidoux A."/>
            <person name="Brysch-Herzberg M."/>
            <person name="Du L.L."/>
        </authorList>
    </citation>
    <scope>NUCLEOTIDE SEQUENCE [LARGE SCALE GENOMIC DNA]</scope>
    <source>
        <strain evidence="2 3">CBS 15793</strain>
    </source>
</reference>
<dbReference type="PROSITE" id="PS51257">
    <property type="entry name" value="PROKAR_LIPOPROTEIN"/>
    <property type="match status" value="1"/>
</dbReference>
<name>A0AAE9W885_9SCHI</name>
<dbReference type="Pfam" id="PF12751">
    <property type="entry name" value="Vac7"/>
    <property type="match status" value="1"/>
</dbReference>